<accession>A0A382TDP0</accession>
<reference evidence="1" key="1">
    <citation type="submission" date="2018-05" db="EMBL/GenBank/DDBJ databases">
        <authorList>
            <person name="Lanie J.A."/>
            <person name="Ng W.-L."/>
            <person name="Kazmierczak K.M."/>
            <person name="Andrzejewski T.M."/>
            <person name="Davidsen T.M."/>
            <person name="Wayne K.J."/>
            <person name="Tettelin H."/>
            <person name="Glass J.I."/>
            <person name="Rusch D."/>
            <person name="Podicherti R."/>
            <person name="Tsui H.-C.T."/>
            <person name="Winkler M.E."/>
        </authorList>
    </citation>
    <scope>NUCLEOTIDE SEQUENCE</scope>
</reference>
<gene>
    <name evidence="1" type="ORF">METZ01_LOCUS372441</name>
</gene>
<sequence length="36" mass="3744">EVGITHVLLDPVARGGFNGRLDALGDFMSDVASQVS</sequence>
<dbReference type="AlphaFoldDB" id="A0A382TDP0"/>
<feature type="non-terminal residue" evidence="1">
    <location>
        <position position="1"/>
    </location>
</feature>
<name>A0A382TDP0_9ZZZZ</name>
<dbReference type="EMBL" id="UINC01135441">
    <property type="protein sequence ID" value="SVD19587.1"/>
    <property type="molecule type" value="Genomic_DNA"/>
</dbReference>
<proteinExistence type="predicted"/>
<evidence type="ECO:0000313" key="1">
    <source>
        <dbReference type="EMBL" id="SVD19587.1"/>
    </source>
</evidence>
<organism evidence="1">
    <name type="scientific">marine metagenome</name>
    <dbReference type="NCBI Taxonomy" id="408172"/>
    <lineage>
        <taxon>unclassified sequences</taxon>
        <taxon>metagenomes</taxon>
        <taxon>ecological metagenomes</taxon>
    </lineage>
</organism>
<protein>
    <recommendedName>
        <fullName evidence="2">LLM class F420-dependent oxidoreductase</fullName>
    </recommendedName>
</protein>
<evidence type="ECO:0008006" key="2">
    <source>
        <dbReference type="Google" id="ProtNLM"/>
    </source>
</evidence>